<dbReference type="PANTHER" id="PTHR31896:SF43">
    <property type="entry name" value="PROTEIN ENHANCED PSEUDOMONAS SUSCEPTIBILITY 1"/>
    <property type="match status" value="1"/>
</dbReference>
<dbReference type="PANTHER" id="PTHR31896">
    <property type="entry name" value="FAMILY REGULATORY PROTEIN, PUTATIVE (AFU_ORTHOLOGUE AFUA_3G14730)-RELATED"/>
    <property type="match status" value="1"/>
</dbReference>
<evidence type="ECO:0000313" key="2">
    <source>
        <dbReference type="EMBL" id="KAJ9670698.1"/>
    </source>
</evidence>
<dbReference type="InterPro" id="IPR023213">
    <property type="entry name" value="CAT-like_dom_sf"/>
</dbReference>
<dbReference type="InterPro" id="IPR051283">
    <property type="entry name" value="Sec_Metabolite_Acyltrans"/>
</dbReference>
<proteinExistence type="predicted"/>
<reference evidence="2 3" key="1">
    <citation type="journal article" date="2023" name="BMC Biotechnol.">
        <title>Vitis rotundifolia cv Carlos genome sequencing.</title>
        <authorList>
            <person name="Huff M."/>
            <person name="Hulse-Kemp A."/>
            <person name="Scheffler B."/>
            <person name="Youngblood R."/>
            <person name="Simpson S."/>
            <person name="Babiker E."/>
            <person name="Staton M."/>
        </authorList>
    </citation>
    <scope>NUCLEOTIDE SEQUENCE [LARGE SCALE GENOMIC DNA]</scope>
    <source>
        <tissue evidence="2">Leaf</tissue>
    </source>
</reference>
<dbReference type="Proteomes" id="UP001168098">
    <property type="component" value="Unassembled WGS sequence"/>
</dbReference>
<keyword evidence="3" id="KW-1185">Reference proteome</keyword>
<evidence type="ECO:0000256" key="1">
    <source>
        <dbReference type="ARBA" id="ARBA00022679"/>
    </source>
</evidence>
<sequence>MAEIDIISTTTVAPASPNQSTKRIEFTPWNFSFLWSPTPQPADHSIIDHLKTSLSSTLDFFYPLAGRLGTSVNDNNTISQFIHAAAHGVTVADVLEPAYVPPIVHSFFPLHRTQNCNGVSEPLLVTELVDGVFIGCTINHAIVDGTSFWHFFNSWSEISRGSNEITLSPVLHRWFVDDPTTPYEFLATKDFPLHKRKKKKKSVLKARANAEMGTHKVSPLQALLAHLWRSVIRNRPLLEDQETMYRFPTGMRPRLRPPLPQQYFGAPAQLGIVTMKEGELLRS</sequence>
<dbReference type="GO" id="GO:0016740">
    <property type="term" value="F:transferase activity"/>
    <property type="evidence" value="ECO:0007669"/>
    <property type="project" value="UniProtKB-KW"/>
</dbReference>
<organism evidence="2 3">
    <name type="scientific">Vitis rotundifolia</name>
    <name type="common">Muscadine grape</name>
    <dbReference type="NCBI Taxonomy" id="103349"/>
    <lineage>
        <taxon>Eukaryota</taxon>
        <taxon>Viridiplantae</taxon>
        <taxon>Streptophyta</taxon>
        <taxon>Embryophyta</taxon>
        <taxon>Tracheophyta</taxon>
        <taxon>Spermatophyta</taxon>
        <taxon>Magnoliopsida</taxon>
        <taxon>eudicotyledons</taxon>
        <taxon>Gunneridae</taxon>
        <taxon>Pentapetalae</taxon>
        <taxon>rosids</taxon>
        <taxon>Vitales</taxon>
        <taxon>Vitaceae</taxon>
        <taxon>Viteae</taxon>
        <taxon>Vitis</taxon>
    </lineage>
</organism>
<dbReference type="Pfam" id="PF02458">
    <property type="entry name" value="Transferase"/>
    <property type="match status" value="1"/>
</dbReference>
<gene>
    <name evidence="2" type="ORF">PVL29_026931</name>
</gene>
<dbReference type="Gene3D" id="3.30.559.10">
    <property type="entry name" value="Chloramphenicol acetyltransferase-like domain"/>
    <property type="match status" value="2"/>
</dbReference>
<evidence type="ECO:0000313" key="3">
    <source>
        <dbReference type="Proteomes" id="UP001168098"/>
    </source>
</evidence>
<protein>
    <submittedName>
        <fullName evidence="2">Uncharacterized protein</fullName>
    </submittedName>
</protein>
<accession>A0AA38YHU1</accession>
<name>A0AA38YHU1_VITRO</name>
<keyword evidence="1" id="KW-0808">Transferase</keyword>
<comment type="caution">
    <text evidence="2">The sequence shown here is derived from an EMBL/GenBank/DDBJ whole genome shotgun (WGS) entry which is preliminary data.</text>
</comment>
<dbReference type="AlphaFoldDB" id="A0AA38YHU1"/>
<dbReference type="EMBL" id="JARBHA010000020">
    <property type="protein sequence ID" value="KAJ9670698.1"/>
    <property type="molecule type" value="Genomic_DNA"/>
</dbReference>